<gene>
    <name evidence="1" type="ORF">AVEN_124300_1</name>
</gene>
<comment type="caution">
    <text evidence="1">The sequence shown here is derived from an EMBL/GenBank/DDBJ whole genome shotgun (WGS) entry which is preliminary data.</text>
</comment>
<name>A0A4Y2LNW4_ARAVE</name>
<accession>A0A4Y2LNW4</accession>
<dbReference type="AlphaFoldDB" id="A0A4Y2LNW4"/>
<evidence type="ECO:0000313" key="1">
    <source>
        <dbReference type="EMBL" id="GBN16174.1"/>
    </source>
</evidence>
<organism evidence="1 2">
    <name type="scientific">Araneus ventricosus</name>
    <name type="common">Orbweaver spider</name>
    <name type="synonym">Epeira ventricosa</name>
    <dbReference type="NCBI Taxonomy" id="182803"/>
    <lineage>
        <taxon>Eukaryota</taxon>
        <taxon>Metazoa</taxon>
        <taxon>Ecdysozoa</taxon>
        <taxon>Arthropoda</taxon>
        <taxon>Chelicerata</taxon>
        <taxon>Arachnida</taxon>
        <taxon>Araneae</taxon>
        <taxon>Araneomorphae</taxon>
        <taxon>Entelegynae</taxon>
        <taxon>Araneoidea</taxon>
        <taxon>Araneidae</taxon>
        <taxon>Araneus</taxon>
    </lineage>
</organism>
<dbReference type="EMBL" id="BGPR01006114">
    <property type="protein sequence ID" value="GBN16174.1"/>
    <property type="molecule type" value="Genomic_DNA"/>
</dbReference>
<evidence type="ECO:0000313" key="2">
    <source>
        <dbReference type="Proteomes" id="UP000499080"/>
    </source>
</evidence>
<reference evidence="1 2" key="1">
    <citation type="journal article" date="2019" name="Sci. Rep.">
        <title>Orb-weaving spider Araneus ventricosus genome elucidates the spidroin gene catalogue.</title>
        <authorList>
            <person name="Kono N."/>
            <person name="Nakamura H."/>
            <person name="Ohtoshi R."/>
            <person name="Moran D.A.P."/>
            <person name="Shinohara A."/>
            <person name="Yoshida Y."/>
            <person name="Fujiwara M."/>
            <person name="Mori M."/>
            <person name="Tomita M."/>
            <person name="Arakawa K."/>
        </authorList>
    </citation>
    <scope>NUCLEOTIDE SEQUENCE [LARGE SCALE GENOMIC DNA]</scope>
</reference>
<protein>
    <submittedName>
        <fullName evidence="1">Uncharacterized protein</fullName>
    </submittedName>
</protein>
<proteinExistence type="predicted"/>
<keyword evidence="2" id="KW-1185">Reference proteome</keyword>
<sequence length="140" mass="16033">MTFTPRQLASRFSQAIAKESPFLWSQKSHSCAQQEWRLVVFVDEWRFSTQSYSQRVFKPSQKRAHFCGARNPILVHSKNGALSFSRMSGDLVHRAILDESSSVEPGACYNPSNIKEIDHCCGSRILEHGIQLFISLIWFL</sequence>
<dbReference type="Proteomes" id="UP000499080">
    <property type="component" value="Unassembled WGS sequence"/>
</dbReference>